<dbReference type="EMBL" id="ML978121">
    <property type="protein sequence ID" value="KAF2104970.1"/>
    <property type="molecule type" value="Genomic_DNA"/>
</dbReference>
<evidence type="ECO:0000313" key="1">
    <source>
        <dbReference type="EMBL" id="KAF2104970.1"/>
    </source>
</evidence>
<dbReference type="Proteomes" id="UP000799772">
    <property type="component" value="Unassembled WGS sequence"/>
</dbReference>
<name>A0A9P4IT99_9PEZI</name>
<organism evidence="1 2">
    <name type="scientific">Rhizodiscina lignyota</name>
    <dbReference type="NCBI Taxonomy" id="1504668"/>
    <lineage>
        <taxon>Eukaryota</taxon>
        <taxon>Fungi</taxon>
        <taxon>Dikarya</taxon>
        <taxon>Ascomycota</taxon>
        <taxon>Pezizomycotina</taxon>
        <taxon>Dothideomycetes</taxon>
        <taxon>Pleosporomycetidae</taxon>
        <taxon>Aulographales</taxon>
        <taxon>Rhizodiscinaceae</taxon>
        <taxon>Rhizodiscina</taxon>
    </lineage>
</organism>
<protein>
    <submittedName>
        <fullName evidence="1">Uncharacterized protein</fullName>
    </submittedName>
</protein>
<reference evidence="1" key="1">
    <citation type="journal article" date="2020" name="Stud. Mycol.">
        <title>101 Dothideomycetes genomes: a test case for predicting lifestyles and emergence of pathogens.</title>
        <authorList>
            <person name="Haridas S."/>
            <person name="Albert R."/>
            <person name="Binder M."/>
            <person name="Bloem J."/>
            <person name="Labutti K."/>
            <person name="Salamov A."/>
            <person name="Andreopoulos B."/>
            <person name="Baker S."/>
            <person name="Barry K."/>
            <person name="Bills G."/>
            <person name="Bluhm B."/>
            <person name="Cannon C."/>
            <person name="Castanera R."/>
            <person name="Culley D."/>
            <person name="Daum C."/>
            <person name="Ezra D."/>
            <person name="Gonzalez J."/>
            <person name="Henrissat B."/>
            <person name="Kuo A."/>
            <person name="Liang C."/>
            <person name="Lipzen A."/>
            <person name="Lutzoni F."/>
            <person name="Magnuson J."/>
            <person name="Mondo S."/>
            <person name="Nolan M."/>
            <person name="Ohm R."/>
            <person name="Pangilinan J."/>
            <person name="Park H.-J."/>
            <person name="Ramirez L."/>
            <person name="Alfaro M."/>
            <person name="Sun H."/>
            <person name="Tritt A."/>
            <person name="Yoshinaga Y."/>
            <person name="Zwiers L.-H."/>
            <person name="Turgeon B."/>
            <person name="Goodwin S."/>
            <person name="Spatafora J."/>
            <person name="Crous P."/>
            <person name="Grigoriev I."/>
        </authorList>
    </citation>
    <scope>NUCLEOTIDE SEQUENCE</scope>
    <source>
        <strain evidence="1">CBS 133067</strain>
    </source>
</reference>
<comment type="caution">
    <text evidence="1">The sequence shown here is derived from an EMBL/GenBank/DDBJ whole genome shotgun (WGS) entry which is preliminary data.</text>
</comment>
<sequence length="196" mass="21775">MAVRDCHIPMLINANASAEYRFEIHRGAQLSCSRVYNEAPGITPSGPWRRTDGFSKSVVYFSTLFNGSRVNWVISLIDNGRTTTASTSLCATNDPPEKERIVPNEERKHIPKILYLDAETGEEPFLVELVWLTAWIREGVPSVISHATALGDSWHHVVALAVEMNENGVSERIGLAFIDIGMRQAAGGRNEQITLR</sequence>
<proteinExistence type="predicted"/>
<dbReference type="AlphaFoldDB" id="A0A9P4IT99"/>
<evidence type="ECO:0000313" key="2">
    <source>
        <dbReference type="Proteomes" id="UP000799772"/>
    </source>
</evidence>
<accession>A0A9P4IT99</accession>
<gene>
    <name evidence="1" type="ORF">NA57DRAFT_51759</name>
</gene>
<keyword evidence="2" id="KW-1185">Reference proteome</keyword>